<evidence type="ECO:0000313" key="3">
    <source>
        <dbReference type="Proteomes" id="UP000542776"/>
    </source>
</evidence>
<evidence type="ECO:0000256" key="1">
    <source>
        <dbReference type="SAM" id="MobiDB-lite"/>
    </source>
</evidence>
<dbReference type="RefSeq" id="WP_183201062.1">
    <property type="nucleotide sequence ID" value="NZ_JACIEK010000010.1"/>
</dbReference>
<feature type="region of interest" description="Disordered" evidence="1">
    <location>
        <begin position="1"/>
        <end position="39"/>
    </location>
</feature>
<organism evidence="2 3">
    <name type="scientific">Aureimonas pseudogalii</name>
    <dbReference type="NCBI Taxonomy" id="1744844"/>
    <lineage>
        <taxon>Bacteria</taxon>
        <taxon>Pseudomonadati</taxon>
        <taxon>Pseudomonadota</taxon>
        <taxon>Alphaproteobacteria</taxon>
        <taxon>Hyphomicrobiales</taxon>
        <taxon>Aurantimonadaceae</taxon>
        <taxon>Aureimonas</taxon>
    </lineage>
</organism>
<keyword evidence="3" id="KW-1185">Reference proteome</keyword>
<reference evidence="2 3" key="1">
    <citation type="submission" date="2020-08" db="EMBL/GenBank/DDBJ databases">
        <title>Genomic Encyclopedia of Type Strains, Phase IV (KMG-IV): sequencing the most valuable type-strain genomes for metagenomic binning, comparative biology and taxonomic classification.</title>
        <authorList>
            <person name="Goeker M."/>
        </authorList>
    </citation>
    <scope>NUCLEOTIDE SEQUENCE [LARGE SCALE GENOMIC DNA]</scope>
    <source>
        <strain evidence="2 3">DSM 102238</strain>
    </source>
</reference>
<feature type="compositionally biased region" description="Basic and acidic residues" evidence="1">
    <location>
        <begin position="12"/>
        <end position="39"/>
    </location>
</feature>
<protein>
    <submittedName>
        <fullName evidence="2">Uncharacterized protein</fullName>
    </submittedName>
</protein>
<name>A0A7W6H6J4_9HYPH</name>
<accession>A0A7W6H6J4</accession>
<dbReference type="EMBL" id="JACIEK010000010">
    <property type="protein sequence ID" value="MBB3999515.1"/>
    <property type="molecule type" value="Genomic_DNA"/>
</dbReference>
<sequence length="54" mass="6053">MTDPASRTAPETAREKTERLKAARQEAESAKTARIERDTRKALARRKILGDAKT</sequence>
<gene>
    <name evidence="2" type="ORF">GGR04_003385</name>
</gene>
<evidence type="ECO:0000313" key="2">
    <source>
        <dbReference type="EMBL" id="MBB3999515.1"/>
    </source>
</evidence>
<dbReference type="Proteomes" id="UP000542776">
    <property type="component" value="Unassembled WGS sequence"/>
</dbReference>
<proteinExistence type="predicted"/>
<comment type="caution">
    <text evidence="2">The sequence shown here is derived from an EMBL/GenBank/DDBJ whole genome shotgun (WGS) entry which is preliminary data.</text>
</comment>
<dbReference type="AlphaFoldDB" id="A0A7W6H6J4"/>